<keyword evidence="3" id="KW-0067">ATP-binding</keyword>
<dbReference type="AlphaFoldDB" id="A0A1Q2D5L7"/>
<dbReference type="InterPro" id="IPR001482">
    <property type="entry name" value="T2SS/T4SS_dom"/>
</dbReference>
<organism evidence="4 5">
    <name type="scientific">Vagococcus penaei</name>
    <dbReference type="NCBI Taxonomy" id="633807"/>
    <lineage>
        <taxon>Bacteria</taxon>
        <taxon>Bacillati</taxon>
        <taxon>Bacillota</taxon>
        <taxon>Bacilli</taxon>
        <taxon>Lactobacillales</taxon>
        <taxon>Enterococcaceae</taxon>
        <taxon>Vagococcus</taxon>
    </lineage>
</organism>
<evidence type="ECO:0000256" key="3">
    <source>
        <dbReference type="ARBA" id="ARBA00022840"/>
    </source>
</evidence>
<evidence type="ECO:0000313" key="4">
    <source>
        <dbReference type="EMBL" id="AQP53690.1"/>
    </source>
</evidence>
<name>A0A1Q2D5L7_9ENTE</name>
<dbReference type="OrthoDB" id="9808272at2"/>
<dbReference type="PANTHER" id="PTHR30258:SF2">
    <property type="entry name" value="COMG OPERON PROTEIN 1"/>
    <property type="match status" value="1"/>
</dbReference>
<accession>A0A1Q2D5L7</accession>
<proteinExistence type="inferred from homology"/>
<dbReference type="Gene3D" id="3.30.450.90">
    <property type="match status" value="1"/>
</dbReference>
<gene>
    <name evidence="4" type="ORF">BW732_05185</name>
</gene>
<dbReference type="Proteomes" id="UP000188246">
    <property type="component" value="Chromosome"/>
</dbReference>
<evidence type="ECO:0000313" key="5">
    <source>
        <dbReference type="Proteomes" id="UP000188246"/>
    </source>
</evidence>
<dbReference type="GO" id="GO:0005886">
    <property type="term" value="C:plasma membrane"/>
    <property type="evidence" value="ECO:0007669"/>
    <property type="project" value="TreeGrafter"/>
</dbReference>
<dbReference type="SUPFAM" id="SSF52540">
    <property type="entry name" value="P-loop containing nucleoside triphosphate hydrolases"/>
    <property type="match status" value="1"/>
</dbReference>
<sequence>MSIKQLARELLRNGMAQHVSDVYILPFGTTYYQLSFRRHDQITDQRRLTFEEGERLILYFKYLGGMDVSEKRKVQVGSGVIRLSQRKVCRIRLSTVANFMNLETLVIRLLYDASETDNISHVLPEQWETLKSMTRETGLYLFSGPTGAGKSTTMYLLAKYLQQTHGKQVITIEDPVEITDTSFLQCQINEAIQLTYDELIKVCLRHRPDLLIVGEIRDQLTATMAIRAALTGHLVFSSIHARSKQSVRQRLLDLGVAEPELNECLEGVIYQRLLPCVSGHYGVLYDMTLSGKDVSTWEKSLQKSWQNGTITEKIKSRYL</sequence>
<dbReference type="Gene3D" id="3.40.50.300">
    <property type="entry name" value="P-loop containing nucleotide triphosphate hydrolases"/>
    <property type="match status" value="1"/>
</dbReference>
<dbReference type="PANTHER" id="PTHR30258">
    <property type="entry name" value="TYPE II SECRETION SYSTEM PROTEIN GSPE-RELATED"/>
    <property type="match status" value="1"/>
</dbReference>
<dbReference type="Pfam" id="PF00437">
    <property type="entry name" value="T2SSE"/>
    <property type="match status" value="1"/>
</dbReference>
<dbReference type="InterPro" id="IPR027417">
    <property type="entry name" value="P-loop_NTPase"/>
</dbReference>
<dbReference type="GO" id="GO:0016887">
    <property type="term" value="F:ATP hydrolysis activity"/>
    <property type="evidence" value="ECO:0007669"/>
    <property type="project" value="TreeGrafter"/>
</dbReference>
<dbReference type="InterPro" id="IPR047667">
    <property type="entry name" value="ATPase_ComGA"/>
</dbReference>
<protein>
    <submittedName>
        <fullName evidence="4">Uncharacterized protein</fullName>
    </submittedName>
</protein>
<evidence type="ECO:0000256" key="1">
    <source>
        <dbReference type="ARBA" id="ARBA00006611"/>
    </source>
</evidence>
<dbReference type="KEGG" id="vpi:BW732_05185"/>
<dbReference type="STRING" id="633807.BW732_05185"/>
<reference evidence="4 5" key="1">
    <citation type="journal article" date="2010" name="Int. J. Syst. Evol. Microbiol.">
        <title>Vagococcus penaei sp. nov., isolated from spoilage microbiota of cooked shrimp (Penaeus vannamei).</title>
        <authorList>
            <person name="Jaffres E."/>
            <person name="Prevost H."/>
            <person name="Rossero A."/>
            <person name="Joffraud J.J."/>
            <person name="Dousset X."/>
        </authorList>
    </citation>
    <scope>NUCLEOTIDE SEQUENCE [LARGE SCALE GENOMIC DNA]</scope>
    <source>
        <strain evidence="4 5">CD276</strain>
    </source>
</reference>
<keyword evidence="5" id="KW-1185">Reference proteome</keyword>
<evidence type="ECO:0000256" key="2">
    <source>
        <dbReference type="ARBA" id="ARBA00022741"/>
    </source>
</evidence>
<dbReference type="GO" id="GO:0005524">
    <property type="term" value="F:ATP binding"/>
    <property type="evidence" value="ECO:0007669"/>
    <property type="project" value="UniProtKB-KW"/>
</dbReference>
<dbReference type="CDD" id="cd01129">
    <property type="entry name" value="PulE-GspE-like"/>
    <property type="match status" value="1"/>
</dbReference>
<dbReference type="EMBL" id="CP019609">
    <property type="protein sequence ID" value="AQP53690.1"/>
    <property type="molecule type" value="Genomic_DNA"/>
</dbReference>
<keyword evidence="2" id="KW-0547">Nucleotide-binding</keyword>
<comment type="similarity">
    <text evidence="1">Belongs to the GSP E family.</text>
</comment>
<dbReference type="PROSITE" id="PS00662">
    <property type="entry name" value="T2SP_E"/>
    <property type="match status" value="1"/>
</dbReference>
<dbReference type="NCBIfam" id="NF041000">
    <property type="entry name" value="ATPase_ComGA"/>
    <property type="match status" value="1"/>
</dbReference>
<dbReference type="RefSeq" id="WP_077275777.1">
    <property type="nucleotide sequence ID" value="NZ_CP019609.1"/>
</dbReference>